<keyword evidence="1" id="KW-0472">Membrane</keyword>
<evidence type="ECO:0000313" key="2">
    <source>
        <dbReference type="EMBL" id="TYS01158.1"/>
    </source>
</evidence>
<gene>
    <name evidence="2" type="ORF">FZC84_00360</name>
</gene>
<accession>A0A5D4MHW3</accession>
<name>A0A5D4MHW3_9BACI</name>
<dbReference type="Pfam" id="PF13129">
    <property type="entry name" value="DUF3953"/>
    <property type="match status" value="1"/>
</dbReference>
<feature type="transmembrane region" description="Helical" evidence="1">
    <location>
        <begin position="68"/>
        <end position="86"/>
    </location>
</feature>
<dbReference type="EMBL" id="VTEG01000001">
    <property type="protein sequence ID" value="TYS01158.1"/>
    <property type="molecule type" value="Genomic_DNA"/>
</dbReference>
<keyword evidence="1" id="KW-0812">Transmembrane</keyword>
<dbReference type="Proteomes" id="UP000325182">
    <property type="component" value="Unassembled WGS sequence"/>
</dbReference>
<sequence>MKVSVENRRSLVIISLKIFFLFLTLILSAVLFFTQNIGLLGYSSMASGLFLILISVEELQRERKGSAIYVFGGSLFILLVSAFIFLL</sequence>
<dbReference type="RefSeq" id="WP_148952535.1">
    <property type="nucleotide sequence ID" value="NZ_VTEG01000001.1"/>
</dbReference>
<protein>
    <submittedName>
        <fullName evidence="2">DUF3953 domain-containing protein</fullName>
    </submittedName>
</protein>
<dbReference type="AlphaFoldDB" id="A0A5D4MHW3"/>
<keyword evidence="1" id="KW-1133">Transmembrane helix</keyword>
<comment type="caution">
    <text evidence="2">The sequence shown here is derived from an EMBL/GenBank/DDBJ whole genome shotgun (WGS) entry which is preliminary data.</text>
</comment>
<evidence type="ECO:0000256" key="1">
    <source>
        <dbReference type="SAM" id="Phobius"/>
    </source>
</evidence>
<reference evidence="2 3" key="1">
    <citation type="submission" date="2019-08" db="EMBL/GenBank/DDBJ databases">
        <title>Bacillus genomes from the desert of Cuatro Cienegas, Coahuila.</title>
        <authorList>
            <person name="Olmedo-Alvarez G."/>
        </authorList>
    </citation>
    <scope>NUCLEOTIDE SEQUENCE [LARGE SCALE GENOMIC DNA]</scope>
    <source>
        <strain evidence="2 3">CH128b_4D</strain>
    </source>
</reference>
<evidence type="ECO:0000313" key="3">
    <source>
        <dbReference type="Proteomes" id="UP000325182"/>
    </source>
</evidence>
<dbReference type="InterPro" id="IPR025018">
    <property type="entry name" value="DUF3953"/>
</dbReference>
<feature type="transmembrane region" description="Helical" evidence="1">
    <location>
        <begin position="12"/>
        <end position="33"/>
    </location>
</feature>
<feature type="transmembrane region" description="Helical" evidence="1">
    <location>
        <begin position="39"/>
        <end position="56"/>
    </location>
</feature>
<proteinExistence type="predicted"/>
<organism evidence="2 3">
    <name type="scientific">Rossellomorea vietnamensis</name>
    <dbReference type="NCBI Taxonomy" id="218284"/>
    <lineage>
        <taxon>Bacteria</taxon>
        <taxon>Bacillati</taxon>
        <taxon>Bacillota</taxon>
        <taxon>Bacilli</taxon>
        <taxon>Bacillales</taxon>
        <taxon>Bacillaceae</taxon>
        <taxon>Rossellomorea</taxon>
    </lineage>
</organism>